<organism evidence="7">
    <name type="scientific">Strongyloides ratti</name>
    <name type="common">Parasitic roundworm</name>
    <dbReference type="NCBI Taxonomy" id="34506"/>
    <lineage>
        <taxon>Eukaryota</taxon>
        <taxon>Metazoa</taxon>
        <taxon>Ecdysozoa</taxon>
        <taxon>Nematoda</taxon>
        <taxon>Chromadorea</taxon>
        <taxon>Rhabditida</taxon>
        <taxon>Tylenchina</taxon>
        <taxon>Panagrolaimomorpha</taxon>
        <taxon>Strongyloidoidea</taxon>
        <taxon>Strongyloididae</taxon>
        <taxon>Strongyloides</taxon>
    </lineage>
</organism>
<keyword evidence="2 7" id="KW-0808">Transferase</keyword>
<keyword evidence="8" id="KW-1185">Reference proteome</keyword>
<protein>
    <submittedName>
        <fullName evidence="7 9">Acyl-CoA:lysophosphatidylglycerol acyltransferase 1</fullName>
    </submittedName>
</protein>
<evidence type="ECO:0000256" key="5">
    <source>
        <dbReference type="SAM" id="Phobius"/>
    </source>
</evidence>
<dbReference type="GeneID" id="36375950"/>
<dbReference type="SMART" id="SM00563">
    <property type="entry name" value="PlsC"/>
    <property type="match status" value="1"/>
</dbReference>
<name>A0A090L7U2_STRRB</name>
<dbReference type="WormBase" id="SRAE_1000184500">
    <property type="protein sequence ID" value="SRP01451"/>
    <property type="gene ID" value="WBGene00258455"/>
</dbReference>
<dbReference type="GO" id="GO:0005783">
    <property type="term" value="C:endoplasmic reticulum"/>
    <property type="evidence" value="ECO:0007669"/>
    <property type="project" value="TreeGrafter"/>
</dbReference>
<evidence type="ECO:0000256" key="1">
    <source>
        <dbReference type="ARBA" id="ARBA00008655"/>
    </source>
</evidence>
<evidence type="ECO:0000256" key="2">
    <source>
        <dbReference type="ARBA" id="ARBA00022679"/>
    </source>
</evidence>
<dbReference type="Proteomes" id="UP000035682">
    <property type="component" value="Unplaced"/>
</dbReference>
<evidence type="ECO:0000256" key="3">
    <source>
        <dbReference type="ARBA" id="ARBA00023315"/>
    </source>
</evidence>
<keyword evidence="5" id="KW-1133">Transmembrane helix</keyword>
<dbReference type="InterPro" id="IPR002123">
    <property type="entry name" value="Plipid/glycerol_acylTrfase"/>
</dbReference>
<dbReference type="RefSeq" id="XP_024502786.1">
    <property type="nucleotide sequence ID" value="XM_024648850.1"/>
</dbReference>
<dbReference type="CDD" id="cd07990">
    <property type="entry name" value="LPLAT_LCLAT1-like"/>
    <property type="match status" value="1"/>
</dbReference>
<dbReference type="InterPro" id="IPR032098">
    <property type="entry name" value="Acyltransf_C"/>
</dbReference>
<reference evidence="9" key="2">
    <citation type="submission" date="2020-12" db="UniProtKB">
        <authorList>
            <consortium name="WormBaseParasite"/>
        </authorList>
    </citation>
    <scope>IDENTIFICATION</scope>
</reference>
<sequence length="438" mass="52126">MFKRLIMNEPKTLDNDSGSETSENEIELVPIIMPGKRTSWETATLLEKIFIILRTPFRMALCISNVTIFFFTYFGFIIPVMWARAAWPRLYWFVEGKLYVWLQGFIASWGFTAGYNVYEVGDDIGPFCDNERVLIMCNHQSTADVPMLMAAFQNKGVATRKLLWLMDIMFRWTPFGIIGRNHGDFFIQQGKKTRNLFITKLKDHLRKTFWNRDRRWVILFPEGGFFYKRIKDSQAYGKKHGFPHTTHVTLPRYGAIKAILEEIGEKKPDPARGMSDEEKINVKKRSNSQIEHLKEKVRDVRIKKSVTESRPRIKYVIDVTIAYPNRIPLSLFTLLFGSREKCDIAVHYRVFKVNEIPFEDEEKLRDWIYKVYEEKDRLLDNYYHTGKFSDTDFRRPVTFEWNKIITQYVFWFGSFYFQWKAYSWLALHVWNLLMLPFQ</sequence>
<feature type="domain" description="Phospholipid/glycerol acyltransferase" evidence="6">
    <location>
        <begin position="133"/>
        <end position="249"/>
    </location>
</feature>
<proteinExistence type="inferred from homology"/>
<dbReference type="EMBL" id="LN609528">
    <property type="protein sequence ID" value="CEF63585.1"/>
    <property type="molecule type" value="Genomic_DNA"/>
</dbReference>
<dbReference type="eggNOG" id="KOG1505">
    <property type="taxonomic scope" value="Eukaryota"/>
</dbReference>
<feature type="transmembrane region" description="Helical" evidence="5">
    <location>
        <begin position="57"/>
        <end position="78"/>
    </location>
</feature>
<dbReference type="OrthoDB" id="5920068at2759"/>
<evidence type="ECO:0000256" key="4">
    <source>
        <dbReference type="SAM" id="MobiDB-lite"/>
    </source>
</evidence>
<dbReference type="GO" id="GO:0036149">
    <property type="term" value="P:phosphatidylinositol acyl-chain remodeling"/>
    <property type="evidence" value="ECO:0007669"/>
    <property type="project" value="TreeGrafter"/>
</dbReference>
<keyword evidence="5" id="KW-0812">Transmembrane</keyword>
<evidence type="ECO:0000313" key="8">
    <source>
        <dbReference type="Proteomes" id="UP000035682"/>
    </source>
</evidence>
<comment type="similarity">
    <text evidence="1">Belongs to the 1-acyl-sn-glycerol-3-phosphate acyltransferase family.</text>
</comment>
<reference evidence="7 8" key="1">
    <citation type="submission" date="2014-09" db="EMBL/GenBank/DDBJ databases">
        <authorList>
            <person name="Martin A.A."/>
        </authorList>
    </citation>
    <scope>NUCLEOTIDE SEQUENCE</scope>
    <source>
        <strain evidence="8">ED321</strain>
        <strain evidence="7">ED321 Heterogonic</strain>
    </source>
</reference>
<dbReference type="CTD" id="36375950"/>
<feature type="transmembrane region" description="Helical" evidence="5">
    <location>
        <begin position="98"/>
        <end position="118"/>
    </location>
</feature>
<accession>A0A090L7U2</accession>
<dbReference type="Pfam" id="PF01553">
    <property type="entry name" value="Acyltransferase"/>
    <property type="match status" value="1"/>
</dbReference>
<evidence type="ECO:0000313" key="9">
    <source>
        <dbReference type="WBParaSite" id="SRAE_1000184500.1"/>
    </source>
</evidence>
<evidence type="ECO:0000259" key="6">
    <source>
        <dbReference type="SMART" id="SM00563"/>
    </source>
</evidence>
<feature type="region of interest" description="Disordered" evidence="4">
    <location>
        <begin position="1"/>
        <end position="21"/>
    </location>
</feature>
<dbReference type="AlphaFoldDB" id="A0A090L7U2"/>
<dbReference type="OMA" id="RDWMYSV"/>
<evidence type="ECO:0000313" key="7">
    <source>
        <dbReference type="EMBL" id="CEF63585.1"/>
    </source>
</evidence>
<dbReference type="Pfam" id="PF16076">
    <property type="entry name" value="Acyltransf_C"/>
    <property type="match status" value="1"/>
</dbReference>
<keyword evidence="3 7" id="KW-0012">Acyltransferase</keyword>
<dbReference type="SUPFAM" id="SSF69593">
    <property type="entry name" value="Glycerol-3-phosphate (1)-acyltransferase"/>
    <property type="match status" value="1"/>
</dbReference>
<dbReference type="STRING" id="34506.A0A090L7U2"/>
<dbReference type="PANTHER" id="PTHR10983">
    <property type="entry name" value="1-ACYLGLYCEROL-3-PHOSPHATE ACYLTRANSFERASE-RELATED"/>
    <property type="match status" value="1"/>
</dbReference>
<dbReference type="PANTHER" id="PTHR10983:SF2">
    <property type="entry name" value="ACYL-COA:LYSOPHOSPHATIDYLGLYCEROL ACYLTRANSFERASE 1"/>
    <property type="match status" value="1"/>
</dbReference>
<keyword evidence="5" id="KW-0472">Membrane</keyword>
<evidence type="ECO:0000313" key="10">
    <source>
        <dbReference type="WormBase" id="SRAE_1000184500"/>
    </source>
</evidence>
<gene>
    <name evidence="7 9 10" type="ORF">SRAE_1000184500</name>
</gene>
<dbReference type="WBParaSite" id="SRAE_1000184500.1">
    <property type="protein sequence ID" value="SRAE_1000184500.1"/>
    <property type="gene ID" value="WBGene00258455"/>
</dbReference>
<dbReference type="GO" id="GO:0016746">
    <property type="term" value="F:acyltransferase activity"/>
    <property type="evidence" value="ECO:0007669"/>
    <property type="project" value="UniProtKB-KW"/>
</dbReference>